<dbReference type="STRING" id="1302272.FC96_GL001621"/>
<evidence type="ECO:0000313" key="2">
    <source>
        <dbReference type="EMBL" id="KRK48512.1"/>
    </source>
</evidence>
<keyword evidence="3" id="KW-1185">Reference proteome</keyword>
<dbReference type="AlphaFoldDB" id="A0A0R1HPE1"/>
<dbReference type="InterPro" id="IPR000182">
    <property type="entry name" value="GNAT_dom"/>
</dbReference>
<proteinExistence type="predicted"/>
<dbReference type="Proteomes" id="UP000050911">
    <property type="component" value="Unassembled WGS sequence"/>
</dbReference>
<dbReference type="PATRIC" id="fig|1302272.5.peg.1637"/>
<evidence type="ECO:0000259" key="1">
    <source>
        <dbReference type="PROSITE" id="PS51186"/>
    </source>
</evidence>
<evidence type="ECO:0000313" key="3">
    <source>
        <dbReference type="Proteomes" id="UP000050911"/>
    </source>
</evidence>
<gene>
    <name evidence="2" type="ORF">FC96_GL001621</name>
</gene>
<sequence>MLIMWTVKSFSELTATELHAILKLRVAIFVVAQNRVYQEVDDDDLKARHIFKVVDGQVAAYARIFETPDGAVTIGRVVTNPAFRGQGLGSELMTQVMAAIKQYYGDLPIKINAQEQVEGYYQKFGFETQGAPFTYHSTPHILMTHAAMNEPSKS</sequence>
<dbReference type="PROSITE" id="PS51186">
    <property type="entry name" value="GNAT"/>
    <property type="match status" value="1"/>
</dbReference>
<dbReference type="SUPFAM" id="SSF55729">
    <property type="entry name" value="Acyl-CoA N-acyltransferases (Nat)"/>
    <property type="match status" value="1"/>
</dbReference>
<accession>A0A0R1HPE1</accession>
<dbReference type="CDD" id="cd04301">
    <property type="entry name" value="NAT_SF"/>
    <property type="match status" value="1"/>
</dbReference>
<dbReference type="Pfam" id="PF13673">
    <property type="entry name" value="Acetyltransf_10"/>
    <property type="match status" value="1"/>
</dbReference>
<dbReference type="EMBL" id="AZCX01000003">
    <property type="protein sequence ID" value="KRK48512.1"/>
    <property type="molecule type" value="Genomic_DNA"/>
</dbReference>
<name>A0A0R1HPE1_9LACO</name>
<reference evidence="2 3" key="1">
    <citation type="journal article" date="2015" name="Genome Announc.">
        <title>Expanding the biotechnology potential of lactobacilli through comparative genomics of 213 strains and associated genera.</title>
        <authorList>
            <person name="Sun Z."/>
            <person name="Harris H.M."/>
            <person name="McCann A."/>
            <person name="Guo C."/>
            <person name="Argimon S."/>
            <person name="Zhang W."/>
            <person name="Yang X."/>
            <person name="Jeffery I.B."/>
            <person name="Cooney J.C."/>
            <person name="Kagawa T.F."/>
            <person name="Liu W."/>
            <person name="Song Y."/>
            <person name="Salvetti E."/>
            <person name="Wrobel A."/>
            <person name="Rasinkangas P."/>
            <person name="Parkhill J."/>
            <person name="Rea M.C."/>
            <person name="O'Sullivan O."/>
            <person name="Ritari J."/>
            <person name="Douillard F.P."/>
            <person name="Paul Ross R."/>
            <person name="Yang R."/>
            <person name="Briner A.E."/>
            <person name="Felis G.E."/>
            <person name="de Vos W.M."/>
            <person name="Barrangou R."/>
            <person name="Klaenhammer T.R."/>
            <person name="Caufield P.W."/>
            <person name="Cui Y."/>
            <person name="Zhang H."/>
            <person name="O'Toole P.W."/>
        </authorList>
    </citation>
    <scope>NUCLEOTIDE SEQUENCE [LARGE SCALE GENOMIC DNA]</scope>
    <source>
        <strain evidence="2 3">JCM 15530</strain>
    </source>
</reference>
<comment type="caution">
    <text evidence="2">The sequence shown here is derived from an EMBL/GenBank/DDBJ whole genome shotgun (WGS) entry which is preliminary data.</text>
</comment>
<protein>
    <submittedName>
        <fullName evidence="2">Acetyltransferase</fullName>
    </submittedName>
</protein>
<organism evidence="2 3">
    <name type="scientific">Secundilactobacillus kimchicus JCM 15530</name>
    <dbReference type="NCBI Taxonomy" id="1302272"/>
    <lineage>
        <taxon>Bacteria</taxon>
        <taxon>Bacillati</taxon>
        <taxon>Bacillota</taxon>
        <taxon>Bacilli</taxon>
        <taxon>Lactobacillales</taxon>
        <taxon>Lactobacillaceae</taxon>
        <taxon>Secundilactobacillus</taxon>
    </lineage>
</organism>
<dbReference type="Gene3D" id="3.40.630.30">
    <property type="match status" value="1"/>
</dbReference>
<dbReference type="GO" id="GO:0016747">
    <property type="term" value="F:acyltransferase activity, transferring groups other than amino-acyl groups"/>
    <property type="evidence" value="ECO:0007669"/>
    <property type="project" value="InterPro"/>
</dbReference>
<feature type="domain" description="N-acetyltransferase" evidence="1">
    <location>
        <begin position="8"/>
        <end position="148"/>
    </location>
</feature>
<dbReference type="InterPro" id="IPR016181">
    <property type="entry name" value="Acyl_CoA_acyltransferase"/>
</dbReference>
<keyword evidence="2" id="KW-0808">Transferase</keyword>